<gene>
    <name evidence="4" type="primary">mqnA</name>
    <name evidence="5" type="ORF">SAMN00808754_2230</name>
</gene>
<dbReference type="GO" id="GO:0016836">
    <property type="term" value="F:hydro-lyase activity"/>
    <property type="evidence" value="ECO:0007669"/>
    <property type="project" value="UniProtKB-UniRule"/>
</dbReference>
<dbReference type="CDD" id="cd13634">
    <property type="entry name" value="PBP2_Sco4506"/>
    <property type="match status" value="1"/>
</dbReference>
<dbReference type="UniPathway" id="UPA00079"/>
<comment type="function">
    <text evidence="4">Catalyzes the dehydration of chorismate into 3-[(1-carboxyvinyl)oxy]benzoate, a step in the biosynthesis of menaquinone (MK, vitamin K2).</text>
</comment>
<sequence>MGNEKAEAIFPRIGRVAYLNCLPVFYALEQGWISIPGHVVAGHPAELNRALAEGELEITAVSSLAYAYHFEQCLILPDLSISSLGQVKSVALLSKLPVKELEGKYISLTPYSSTSVALLSILLKSFYGVKAHFFTRPAGVSLWWAKPGCKEPAAALAIGDEALLWVNKSQGLFVYDLGEEWHRFTGQPMVFALWVVKRSFAREYPEKVEVIWRGLVDSKKWGKEHLKELALQASRLSGLPFSLLLEYFHVLQHDLTPKYLEGLRTFYQYAYREGWLPTFPQIEIWQP</sequence>
<evidence type="ECO:0000256" key="3">
    <source>
        <dbReference type="ARBA" id="ARBA00023239"/>
    </source>
</evidence>
<dbReference type="Gene3D" id="3.40.190.10">
    <property type="entry name" value="Periplasmic binding protein-like II"/>
    <property type="match status" value="2"/>
</dbReference>
<dbReference type="Proteomes" id="UP000192569">
    <property type="component" value="Chromosome I"/>
</dbReference>
<evidence type="ECO:0000256" key="1">
    <source>
        <dbReference type="ARBA" id="ARBA00004863"/>
    </source>
</evidence>
<proteinExistence type="inferred from homology"/>
<dbReference type="RefSeq" id="WP_084665789.1">
    <property type="nucleotide sequence ID" value="NZ_LT838272.1"/>
</dbReference>
<comment type="similarity">
    <text evidence="4">Belongs to the MqnA/MqnD family. MqnA subfamily.</text>
</comment>
<accession>A0A1W1VXZ2</accession>
<keyword evidence="2 4" id="KW-0474">Menaquinone biosynthesis</keyword>
<dbReference type="SUPFAM" id="SSF53850">
    <property type="entry name" value="Periplasmic binding protein-like II"/>
    <property type="match status" value="1"/>
</dbReference>
<dbReference type="AlphaFoldDB" id="A0A1W1VXZ2"/>
<name>A0A1W1VXZ2_9FIRM</name>
<dbReference type="PANTHER" id="PTHR37690:SF1">
    <property type="entry name" value="CHORISMATE DEHYDRATASE"/>
    <property type="match status" value="1"/>
</dbReference>
<dbReference type="PANTHER" id="PTHR37690">
    <property type="entry name" value="CHORISMATE DEHYDRATASE"/>
    <property type="match status" value="1"/>
</dbReference>
<protein>
    <recommendedName>
        <fullName evidence="4">Chorismate dehydratase</fullName>
        <ecNumber evidence="4">4.2.1.151</ecNumber>
    </recommendedName>
    <alternativeName>
        <fullName evidence="4">Menaquinone biosynthetic enzyme MqnA</fullName>
    </alternativeName>
</protein>
<dbReference type="GO" id="GO:0009234">
    <property type="term" value="P:menaquinone biosynthetic process"/>
    <property type="evidence" value="ECO:0007669"/>
    <property type="project" value="UniProtKB-UniRule"/>
</dbReference>
<comment type="pathway">
    <text evidence="1 4">Quinol/quinone metabolism; menaquinone biosynthesis.</text>
</comment>
<dbReference type="InterPro" id="IPR003773">
    <property type="entry name" value="Menaquinone_biosynth"/>
</dbReference>
<evidence type="ECO:0000313" key="5">
    <source>
        <dbReference type="EMBL" id="SMB98259.1"/>
    </source>
</evidence>
<reference evidence="5 6" key="1">
    <citation type="submission" date="2017-04" db="EMBL/GenBank/DDBJ databases">
        <authorList>
            <person name="Afonso C.L."/>
            <person name="Miller P.J."/>
            <person name="Scott M.A."/>
            <person name="Spackman E."/>
            <person name="Goraichik I."/>
            <person name="Dimitrov K.M."/>
            <person name="Suarez D.L."/>
            <person name="Swayne D.E."/>
        </authorList>
    </citation>
    <scope>NUCLEOTIDE SEQUENCE [LARGE SCALE GENOMIC DNA]</scope>
    <source>
        <strain evidence="5 6">ToBE</strain>
    </source>
</reference>
<keyword evidence="3 4" id="KW-0456">Lyase</keyword>
<dbReference type="HAMAP" id="MF_00995">
    <property type="entry name" value="MqnA"/>
    <property type="match status" value="1"/>
</dbReference>
<dbReference type="InterPro" id="IPR030868">
    <property type="entry name" value="MqnA"/>
</dbReference>
<comment type="catalytic activity">
    <reaction evidence="4">
        <text>chorismate = 3-[(1-carboxyvinyl)-oxy]benzoate + H2O</text>
        <dbReference type="Rhea" id="RHEA:40051"/>
        <dbReference type="ChEBI" id="CHEBI:15377"/>
        <dbReference type="ChEBI" id="CHEBI:29748"/>
        <dbReference type="ChEBI" id="CHEBI:76981"/>
        <dbReference type="EC" id="4.2.1.151"/>
    </reaction>
</comment>
<dbReference type="OrthoDB" id="9810112at2"/>
<organism evidence="5 6">
    <name type="scientific">Thermanaeromonas toyohensis ToBE</name>
    <dbReference type="NCBI Taxonomy" id="698762"/>
    <lineage>
        <taxon>Bacteria</taxon>
        <taxon>Bacillati</taxon>
        <taxon>Bacillota</taxon>
        <taxon>Clostridia</taxon>
        <taxon>Neomoorellales</taxon>
        <taxon>Neomoorellaceae</taxon>
        <taxon>Thermanaeromonas</taxon>
    </lineage>
</organism>
<dbReference type="Pfam" id="PF02621">
    <property type="entry name" value="VitK2_biosynth"/>
    <property type="match status" value="1"/>
</dbReference>
<evidence type="ECO:0000313" key="6">
    <source>
        <dbReference type="Proteomes" id="UP000192569"/>
    </source>
</evidence>
<dbReference type="EC" id="4.2.1.151" evidence="4"/>
<dbReference type="STRING" id="698762.SAMN00808754_2230"/>
<evidence type="ECO:0000256" key="2">
    <source>
        <dbReference type="ARBA" id="ARBA00022428"/>
    </source>
</evidence>
<dbReference type="EMBL" id="LT838272">
    <property type="protein sequence ID" value="SMB98259.1"/>
    <property type="molecule type" value="Genomic_DNA"/>
</dbReference>
<keyword evidence="6" id="KW-1185">Reference proteome</keyword>
<evidence type="ECO:0000256" key="4">
    <source>
        <dbReference type="HAMAP-Rule" id="MF_00995"/>
    </source>
</evidence>